<gene>
    <name evidence="2" type="ORF">EV199_5164</name>
</gene>
<sequence length="147" mass="16415">MTLNWGHKLTIFICAFAGMIILLVYKSTQTNFDLVTKEYYKDELKYQDVIDGTKRANSLASKASVVKSGETIDIQLPEEMKGLAITGSAWFYCAADAKKDLKISLAVNATGKQQISSQLLLPGRYTVKLNWTAGEQQYYSETSLDIQ</sequence>
<name>A0A4Q7MMR1_9BACT</name>
<dbReference type="InterPro" id="IPR008620">
    <property type="entry name" value="FixH"/>
</dbReference>
<dbReference type="OrthoDB" id="1493774at2"/>
<dbReference type="AlphaFoldDB" id="A0A4Q7MMR1"/>
<keyword evidence="1" id="KW-0472">Membrane</keyword>
<dbReference type="Pfam" id="PF05751">
    <property type="entry name" value="FixH"/>
    <property type="match status" value="1"/>
</dbReference>
<feature type="transmembrane region" description="Helical" evidence="1">
    <location>
        <begin position="6"/>
        <end position="25"/>
    </location>
</feature>
<evidence type="ECO:0000313" key="3">
    <source>
        <dbReference type="Proteomes" id="UP000293874"/>
    </source>
</evidence>
<organism evidence="2 3">
    <name type="scientific">Pseudobacter ginsenosidimutans</name>
    <dbReference type="NCBI Taxonomy" id="661488"/>
    <lineage>
        <taxon>Bacteria</taxon>
        <taxon>Pseudomonadati</taxon>
        <taxon>Bacteroidota</taxon>
        <taxon>Chitinophagia</taxon>
        <taxon>Chitinophagales</taxon>
        <taxon>Chitinophagaceae</taxon>
        <taxon>Pseudobacter</taxon>
    </lineage>
</organism>
<dbReference type="RefSeq" id="WP_130543670.1">
    <property type="nucleotide sequence ID" value="NZ_CP042431.1"/>
</dbReference>
<keyword evidence="1" id="KW-1133">Transmembrane helix</keyword>
<dbReference type="EMBL" id="SGXA01000003">
    <property type="protein sequence ID" value="RZS69327.1"/>
    <property type="molecule type" value="Genomic_DNA"/>
</dbReference>
<proteinExistence type="predicted"/>
<keyword evidence="3" id="KW-1185">Reference proteome</keyword>
<keyword evidence="1" id="KW-0812">Transmembrane</keyword>
<accession>A0A4Q7MMR1</accession>
<evidence type="ECO:0000256" key="1">
    <source>
        <dbReference type="SAM" id="Phobius"/>
    </source>
</evidence>
<evidence type="ECO:0000313" key="2">
    <source>
        <dbReference type="EMBL" id="RZS69327.1"/>
    </source>
</evidence>
<dbReference type="Proteomes" id="UP000293874">
    <property type="component" value="Unassembled WGS sequence"/>
</dbReference>
<reference evidence="2 3" key="1">
    <citation type="submission" date="2019-02" db="EMBL/GenBank/DDBJ databases">
        <title>Genomic Encyclopedia of Type Strains, Phase IV (KMG-IV): sequencing the most valuable type-strain genomes for metagenomic binning, comparative biology and taxonomic classification.</title>
        <authorList>
            <person name="Goeker M."/>
        </authorList>
    </citation>
    <scope>NUCLEOTIDE SEQUENCE [LARGE SCALE GENOMIC DNA]</scope>
    <source>
        <strain evidence="2 3">DSM 18116</strain>
    </source>
</reference>
<protein>
    <submittedName>
        <fullName evidence="2">FixH protein</fullName>
    </submittedName>
</protein>
<comment type="caution">
    <text evidence="2">The sequence shown here is derived from an EMBL/GenBank/DDBJ whole genome shotgun (WGS) entry which is preliminary data.</text>
</comment>